<evidence type="ECO:0000313" key="2">
    <source>
        <dbReference type="Proteomes" id="UP001165064"/>
    </source>
</evidence>
<dbReference type="Proteomes" id="UP001165064">
    <property type="component" value="Unassembled WGS sequence"/>
</dbReference>
<name>A0ACB5T8J3_AMBMO</name>
<dbReference type="EMBL" id="BSXS01004766">
    <property type="protein sequence ID" value="GME83458.1"/>
    <property type="molecule type" value="Genomic_DNA"/>
</dbReference>
<evidence type="ECO:0000313" key="1">
    <source>
        <dbReference type="EMBL" id="GME83458.1"/>
    </source>
</evidence>
<reference evidence="1" key="1">
    <citation type="submission" date="2023-04" db="EMBL/GenBank/DDBJ databases">
        <title>Ambrosiozyma monospora NBRC 10751.</title>
        <authorList>
            <person name="Ichikawa N."/>
            <person name="Sato H."/>
            <person name="Tonouchi N."/>
        </authorList>
    </citation>
    <scope>NUCLEOTIDE SEQUENCE</scope>
    <source>
        <strain evidence="1">NBRC 10751</strain>
    </source>
</reference>
<proteinExistence type="predicted"/>
<protein>
    <submittedName>
        <fullName evidence="1">Unnamed protein product</fullName>
    </submittedName>
</protein>
<accession>A0ACB5T8J3</accession>
<comment type="caution">
    <text evidence="1">The sequence shown here is derived from an EMBL/GenBank/DDBJ whole genome shotgun (WGS) entry which is preliminary data.</text>
</comment>
<sequence>MEGTTLTAQLQPEIQCIILKIVIIDYLSGISNPHNMLSQLVSMMGYHSLLDDILSMAIQELEFDASGETWQVNNSFFNNAHFEKFADFVLARSIKLKTIKITPVLTNSACGSQFDDVKVVKILDSHCENVISLIQHQYSPEDIALKNDGYVCPMKYVSSLNWMGALFPTPNDDGFFSELIQSTRLNELTVNLCSPREIHLFNNVLQILHYRRYIPDDKLSLNIRCGLYSSLPCQVQRYTLNSLTNILNISTDGNLKFDLNFTVMQFNFSWSSPSITDQYREFLLRSKVPTIGIGFPLYNAPSYISIFEILNQLPFLKTLNLKSIMSPFTDYTSIPTLIVSNTNIEKISLSGLPLEFKFSYPNQSSKLRQLTLTECILSPLNFASIPDTLHEISIYDCTVKPSKYDCDNIHEVRLPTKLHILKISGNRSCLTLPEIINIDQLLKLKKVSILLHSQIEFQLSNPLEKTFSEGQLSTSFTLQQLQEFISKLSPHSLTSLSIVNRGYIFNRRQFCCPDELSFDHLIKLKDLTFDCRCYCNGDSSFHLSIFPRELEHLTFTPHHNITGQFPSCLRSLDINLEKYYNLYQPVQSVCNTFIFNLPNLRVLKIHTVENSSRQETTYMLF</sequence>
<gene>
    <name evidence="1" type="ORF">Amon02_000618300</name>
</gene>
<keyword evidence="2" id="KW-1185">Reference proteome</keyword>
<organism evidence="1 2">
    <name type="scientific">Ambrosiozyma monospora</name>
    <name type="common">Yeast</name>
    <name type="synonym">Endomycopsis monosporus</name>
    <dbReference type="NCBI Taxonomy" id="43982"/>
    <lineage>
        <taxon>Eukaryota</taxon>
        <taxon>Fungi</taxon>
        <taxon>Dikarya</taxon>
        <taxon>Ascomycota</taxon>
        <taxon>Saccharomycotina</taxon>
        <taxon>Pichiomycetes</taxon>
        <taxon>Pichiales</taxon>
        <taxon>Pichiaceae</taxon>
        <taxon>Ambrosiozyma</taxon>
    </lineage>
</organism>